<dbReference type="Proteomes" id="UP000076532">
    <property type="component" value="Unassembled WGS sequence"/>
</dbReference>
<accession>A0A166TW88</accession>
<evidence type="ECO:0000313" key="2">
    <source>
        <dbReference type="Proteomes" id="UP000076532"/>
    </source>
</evidence>
<dbReference type="OrthoDB" id="3325657at2759"/>
<dbReference type="EMBL" id="KV417491">
    <property type="protein sequence ID" value="KZP31051.1"/>
    <property type="molecule type" value="Genomic_DNA"/>
</dbReference>
<evidence type="ECO:0000313" key="1">
    <source>
        <dbReference type="EMBL" id="KZP31051.1"/>
    </source>
</evidence>
<dbReference type="AlphaFoldDB" id="A0A166TW88"/>
<proteinExistence type="predicted"/>
<organism evidence="1 2">
    <name type="scientific">Athelia psychrophila</name>
    <dbReference type="NCBI Taxonomy" id="1759441"/>
    <lineage>
        <taxon>Eukaryota</taxon>
        <taxon>Fungi</taxon>
        <taxon>Dikarya</taxon>
        <taxon>Basidiomycota</taxon>
        <taxon>Agaricomycotina</taxon>
        <taxon>Agaricomycetes</taxon>
        <taxon>Agaricomycetidae</taxon>
        <taxon>Atheliales</taxon>
        <taxon>Atheliaceae</taxon>
        <taxon>Athelia</taxon>
    </lineage>
</organism>
<name>A0A166TW88_9AGAM</name>
<protein>
    <submittedName>
        <fullName evidence="1">Uncharacterized protein</fullName>
    </submittedName>
</protein>
<keyword evidence="2" id="KW-1185">Reference proteome</keyword>
<sequence length="203" mass="22933">MFREVKEFLSQKRIRYGYVFKSQCLILHFPSAAHEVATNYLSDYFGVAMRAQEDSCPEEFRWIKGAALTTELLDDHGDPDQTFVADMTIQNKRNDPVVLIEVSFSQKRDTAVAKIKGRFSNSPSLVGAILVNFEEDPDYKKPQRTPTAADTISEDEWEGLVTPRQGPITVKGDTWCGKMTCCVDVWMAGDIEPRAAQQVYTPI</sequence>
<reference evidence="1 2" key="1">
    <citation type="journal article" date="2016" name="Mol. Biol. Evol.">
        <title>Comparative Genomics of Early-Diverging Mushroom-Forming Fungi Provides Insights into the Origins of Lignocellulose Decay Capabilities.</title>
        <authorList>
            <person name="Nagy L.G."/>
            <person name="Riley R."/>
            <person name="Tritt A."/>
            <person name="Adam C."/>
            <person name="Daum C."/>
            <person name="Floudas D."/>
            <person name="Sun H."/>
            <person name="Yadav J.S."/>
            <person name="Pangilinan J."/>
            <person name="Larsson K.H."/>
            <person name="Matsuura K."/>
            <person name="Barry K."/>
            <person name="Labutti K."/>
            <person name="Kuo R."/>
            <person name="Ohm R.A."/>
            <person name="Bhattacharya S.S."/>
            <person name="Shirouzu T."/>
            <person name="Yoshinaga Y."/>
            <person name="Martin F.M."/>
            <person name="Grigoriev I.V."/>
            <person name="Hibbett D.S."/>
        </authorList>
    </citation>
    <scope>NUCLEOTIDE SEQUENCE [LARGE SCALE GENOMIC DNA]</scope>
    <source>
        <strain evidence="1 2">CBS 109695</strain>
    </source>
</reference>
<gene>
    <name evidence="1" type="ORF">FIBSPDRAFT_70871</name>
</gene>